<accession>A0A2P2JJX8</accession>
<reference evidence="2" key="1">
    <citation type="submission" date="2018-02" db="EMBL/GenBank/DDBJ databases">
        <title>Rhizophora mucronata_Transcriptome.</title>
        <authorList>
            <person name="Meera S.P."/>
            <person name="Sreeshan A."/>
            <person name="Augustine A."/>
        </authorList>
    </citation>
    <scope>NUCLEOTIDE SEQUENCE</scope>
    <source>
        <tissue evidence="2">Leaf</tissue>
    </source>
</reference>
<organism evidence="2">
    <name type="scientific">Rhizophora mucronata</name>
    <name type="common">Asiatic mangrove</name>
    <dbReference type="NCBI Taxonomy" id="61149"/>
    <lineage>
        <taxon>Eukaryota</taxon>
        <taxon>Viridiplantae</taxon>
        <taxon>Streptophyta</taxon>
        <taxon>Embryophyta</taxon>
        <taxon>Tracheophyta</taxon>
        <taxon>Spermatophyta</taxon>
        <taxon>Magnoliopsida</taxon>
        <taxon>eudicotyledons</taxon>
        <taxon>Gunneridae</taxon>
        <taxon>Pentapetalae</taxon>
        <taxon>rosids</taxon>
        <taxon>fabids</taxon>
        <taxon>Malpighiales</taxon>
        <taxon>Rhizophoraceae</taxon>
        <taxon>Rhizophora</taxon>
    </lineage>
</organism>
<evidence type="ECO:0000313" key="2">
    <source>
        <dbReference type="EMBL" id="MBW93761.1"/>
    </source>
</evidence>
<feature type="signal peptide" evidence="1">
    <location>
        <begin position="1"/>
        <end position="19"/>
    </location>
</feature>
<feature type="chain" id="PRO_5015131746" description="Secreted protein" evidence="1">
    <location>
        <begin position="20"/>
        <end position="64"/>
    </location>
</feature>
<evidence type="ECO:0000256" key="1">
    <source>
        <dbReference type="SAM" id="SignalP"/>
    </source>
</evidence>
<sequence>MDAEMILACSFGIVLLSAALEHHLAPCLCDLVVILWKLIDQMVGHVAEQVTPAAGSLKACLTVM</sequence>
<dbReference type="AlphaFoldDB" id="A0A2P2JJX8"/>
<proteinExistence type="predicted"/>
<keyword evidence="1" id="KW-0732">Signal</keyword>
<protein>
    <recommendedName>
        <fullName evidence="3">Secreted protein</fullName>
    </recommendedName>
</protein>
<evidence type="ECO:0008006" key="3">
    <source>
        <dbReference type="Google" id="ProtNLM"/>
    </source>
</evidence>
<name>A0A2P2JJX8_RHIMU</name>
<dbReference type="EMBL" id="GGEC01013278">
    <property type="protein sequence ID" value="MBW93761.1"/>
    <property type="molecule type" value="Transcribed_RNA"/>
</dbReference>